<dbReference type="GO" id="GO:0006281">
    <property type="term" value="P:DNA repair"/>
    <property type="evidence" value="ECO:0007669"/>
    <property type="project" value="TreeGrafter"/>
</dbReference>
<feature type="domain" description="Topo IA-type catalytic" evidence="16">
    <location>
        <begin position="155"/>
        <end position="572"/>
    </location>
</feature>
<evidence type="ECO:0000313" key="18">
    <source>
        <dbReference type="Proteomes" id="UP000740883"/>
    </source>
</evidence>
<accession>A0A9P6KZM1</accession>
<evidence type="ECO:0000256" key="10">
    <source>
        <dbReference type="ARBA" id="ARBA00023235"/>
    </source>
</evidence>
<dbReference type="Gene3D" id="3.40.50.140">
    <property type="match status" value="1"/>
</dbReference>
<dbReference type="InterPro" id="IPR010666">
    <property type="entry name" value="Znf_GRF"/>
</dbReference>
<evidence type="ECO:0000256" key="5">
    <source>
        <dbReference type="ARBA" id="ARBA00022723"/>
    </source>
</evidence>
<dbReference type="Proteomes" id="UP000740883">
    <property type="component" value="Unassembled WGS sequence"/>
</dbReference>
<evidence type="ECO:0000313" key="17">
    <source>
        <dbReference type="EMBL" id="KAF9763260.1"/>
    </source>
</evidence>
<evidence type="ECO:0000256" key="13">
    <source>
        <dbReference type="SAM" id="MobiDB-lite"/>
    </source>
</evidence>
<keyword evidence="10 12" id="KW-0413">Isomerase</keyword>
<keyword evidence="5" id="KW-0479">Metal-binding</keyword>
<feature type="compositionally biased region" description="Basic and acidic residues" evidence="13">
    <location>
        <begin position="613"/>
        <end position="622"/>
    </location>
</feature>
<dbReference type="InterPro" id="IPR013824">
    <property type="entry name" value="Topo_IA_cen_sub1"/>
</dbReference>
<dbReference type="CDD" id="cd00186">
    <property type="entry name" value="TOP1Ac"/>
    <property type="match status" value="1"/>
</dbReference>
<dbReference type="PRINTS" id="PR00417">
    <property type="entry name" value="PRTPISMRASEI"/>
</dbReference>
<reference evidence="17 18" key="1">
    <citation type="journal article" date="2020" name="Genome Biol. Evol.">
        <title>Comparative genomics of strictly vertically transmitted, feminizing microsporidia endosymbionts of amphipod crustaceans.</title>
        <authorList>
            <person name="Cormier A."/>
            <person name="Chebbi M.A."/>
            <person name="Giraud I."/>
            <person name="Wattier R."/>
            <person name="Teixeira M."/>
            <person name="Gilbert C."/>
            <person name="Rigaud T."/>
            <person name="Cordaux R."/>
        </authorList>
    </citation>
    <scope>NUCLEOTIDE SEQUENCE [LARGE SCALE GENOMIC DNA]</scope>
    <source>
        <strain evidence="17 18">Ou3-Ou53</strain>
    </source>
</reference>
<dbReference type="Pfam" id="PF01131">
    <property type="entry name" value="Topoisom_bac"/>
    <property type="match status" value="1"/>
</dbReference>
<dbReference type="PROSITE" id="PS50880">
    <property type="entry name" value="TOPRIM"/>
    <property type="match status" value="1"/>
</dbReference>
<dbReference type="SUPFAM" id="SSF56712">
    <property type="entry name" value="Prokaryotic type I DNA topoisomerase"/>
    <property type="match status" value="1"/>
</dbReference>
<dbReference type="Gene3D" id="1.10.290.10">
    <property type="entry name" value="Topoisomerase I, domain 4"/>
    <property type="match status" value="1"/>
</dbReference>
<dbReference type="GO" id="GO:0006310">
    <property type="term" value="P:DNA recombination"/>
    <property type="evidence" value="ECO:0007669"/>
    <property type="project" value="TreeGrafter"/>
</dbReference>
<dbReference type="InterPro" id="IPR000380">
    <property type="entry name" value="Topo_IA"/>
</dbReference>
<evidence type="ECO:0000256" key="1">
    <source>
        <dbReference type="ARBA" id="ARBA00000213"/>
    </source>
</evidence>
<dbReference type="InterPro" id="IPR006171">
    <property type="entry name" value="TOPRIM_dom"/>
</dbReference>
<evidence type="ECO:0000259" key="15">
    <source>
        <dbReference type="PROSITE" id="PS51999"/>
    </source>
</evidence>
<dbReference type="CDD" id="cd03362">
    <property type="entry name" value="TOPRIM_TopoIA_TopoIII"/>
    <property type="match status" value="1"/>
</dbReference>
<dbReference type="PROSITE" id="PS52039">
    <property type="entry name" value="TOPO_IA_2"/>
    <property type="match status" value="1"/>
</dbReference>
<comment type="catalytic activity">
    <reaction evidence="1 12">
        <text>ATP-independent breakage of single-stranded DNA, followed by passage and rejoining.</text>
        <dbReference type="EC" id="5.6.2.1"/>
    </reaction>
</comment>
<dbReference type="OrthoDB" id="430051at2759"/>
<dbReference type="GO" id="GO:0008270">
    <property type="term" value="F:zinc ion binding"/>
    <property type="evidence" value="ECO:0007669"/>
    <property type="project" value="UniProtKB-KW"/>
</dbReference>
<feature type="compositionally biased region" description="Low complexity" evidence="13">
    <location>
        <begin position="600"/>
        <end position="612"/>
    </location>
</feature>
<organism evidence="17 18">
    <name type="scientific">Nosema granulosis</name>
    <dbReference type="NCBI Taxonomy" id="83296"/>
    <lineage>
        <taxon>Eukaryota</taxon>
        <taxon>Fungi</taxon>
        <taxon>Fungi incertae sedis</taxon>
        <taxon>Microsporidia</taxon>
        <taxon>Nosematidae</taxon>
        <taxon>Nosema</taxon>
    </lineage>
</organism>
<dbReference type="Pfam" id="PF06839">
    <property type="entry name" value="Zn_ribbon_GRF"/>
    <property type="match status" value="2"/>
</dbReference>
<dbReference type="PANTHER" id="PTHR11390">
    <property type="entry name" value="PROKARYOTIC DNA TOPOISOMERASE"/>
    <property type="match status" value="1"/>
</dbReference>
<dbReference type="InterPro" id="IPR034144">
    <property type="entry name" value="TOPRIM_TopoIII"/>
</dbReference>
<comment type="cofactor">
    <cofactor evidence="2">
        <name>Mg(2+)</name>
        <dbReference type="ChEBI" id="CHEBI:18420"/>
    </cofactor>
</comment>
<keyword evidence="7" id="KW-0862">Zinc</keyword>
<dbReference type="EC" id="5.6.2.1" evidence="4 12"/>
<evidence type="ECO:0000256" key="2">
    <source>
        <dbReference type="ARBA" id="ARBA00001946"/>
    </source>
</evidence>
<evidence type="ECO:0000256" key="7">
    <source>
        <dbReference type="ARBA" id="ARBA00022833"/>
    </source>
</evidence>
<feature type="compositionally biased region" description="Low complexity" evidence="13">
    <location>
        <begin position="623"/>
        <end position="672"/>
    </location>
</feature>
<dbReference type="PROSITE" id="PS51999">
    <property type="entry name" value="ZF_GRF"/>
    <property type="match status" value="2"/>
</dbReference>
<keyword evidence="18" id="KW-1185">Reference proteome</keyword>
<dbReference type="Pfam" id="PF01751">
    <property type="entry name" value="Toprim"/>
    <property type="match status" value="1"/>
</dbReference>
<keyword evidence="9 12" id="KW-0238">DNA-binding</keyword>
<dbReference type="PANTHER" id="PTHR11390:SF21">
    <property type="entry name" value="DNA TOPOISOMERASE 3-ALPHA"/>
    <property type="match status" value="1"/>
</dbReference>
<sequence length="776" mass="89610">MLILNIAEKPSVAKSISNLMSNNVQSTRGTHKYCTNNKFQYNGNDMIFTSVLGHLFHLQFVKKYNWEQIEPDSLFYEDVVKTVTEEDVKKNIERQVNGADRVIVWTDCDREGENIAKQIETVVLGIKNVEVLRARFAGISRFEIQKAYDNLTTINNFEAEAVDSRMELDLRIGSTFTIFQTLCLKTIFDQKQIVSFGPCQIPTLGFVVERYEEIENHIEEKFWTLKLHSSKKDTGKTMEDVFSWKRERVFDHNCVLHFYNLLSPLSAAITKKETKPTTKLKPLPLRTVELQKTCSSVFKISSHKIMEISEKLYNQGYISYPRTETDSFDDKFNFRNILDNLKQDPTYTASIEQIQSNFKYPRKGRNNDMAHSPIYPLKGGQSLSGLERSIYDFISRRFLGGLCEDAKGSETYYEATIGREVFSIKAHKIIQKNYLDVYTYDSWNENEIGDYVLGEKLVNILNIEEGRTEPPGFLTESDLISLMDKNGIGTDATIHEHIQKIQERKYAKKVGASIIPEKLGIALIRGYTSSNLEFSKPFLRKNLELKLKEVCDNKLTKRQLVQEEIKTYHRLYNILKNDKQRFFNYISTYINSSNEIIDNRTNTSRNTRSNNRTRNDSTRNDTRSNNSTSRNTRSNNRTQNDSTRNDTRSNNSTSRNTRSNNRTQNDTQNNTSAENISNTIRGGQINGDKVVYCDCGNIAIKSETKNGDNQGKLFYICSAERTRCNFFKWASDPEKCFCGFDPILLVSKTESNNGRKFYKCKKAYKPCKFFKWGDSD</sequence>
<evidence type="ECO:0000256" key="9">
    <source>
        <dbReference type="ARBA" id="ARBA00023125"/>
    </source>
</evidence>
<dbReference type="SMART" id="SM00437">
    <property type="entry name" value="TOP1Ac"/>
    <property type="match status" value="1"/>
</dbReference>
<dbReference type="Gene3D" id="1.10.460.10">
    <property type="entry name" value="Topoisomerase I, domain 2"/>
    <property type="match status" value="1"/>
</dbReference>
<feature type="region of interest" description="Disordered" evidence="13">
    <location>
        <begin position="600"/>
        <end position="681"/>
    </location>
</feature>
<comment type="function">
    <text evidence="12">Introduces a single-strand break via transesterification at a target site in duplex DNA. Releases the supercoiling and torsional tension of DNA introduced during the DNA replication and transcription by transiently cleaving and rejoining one strand of the DNA duplex. The scissile phosphodiester is attacked by the catalytic tyrosine of the enzyme, resulting in the formation of a DNA-(5'-phosphotyrosyl)-enzyme intermediate and the expulsion of a 3'-OH DNA strand.</text>
</comment>
<dbReference type="GO" id="GO:0006265">
    <property type="term" value="P:DNA topological change"/>
    <property type="evidence" value="ECO:0007669"/>
    <property type="project" value="InterPro"/>
</dbReference>
<dbReference type="Gene3D" id="2.70.20.10">
    <property type="entry name" value="Topoisomerase I, domain 3"/>
    <property type="match status" value="1"/>
</dbReference>
<evidence type="ECO:0000256" key="11">
    <source>
        <dbReference type="PROSITE-ProRule" id="PRU01343"/>
    </source>
</evidence>
<proteinExistence type="inferred from homology"/>
<dbReference type="InterPro" id="IPR013497">
    <property type="entry name" value="Topo_IA_cen"/>
</dbReference>
<dbReference type="InterPro" id="IPR013825">
    <property type="entry name" value="Topo_IA_cen_sub2"/>
</dbReference>
<evidence type="ECO:0000256" key="6">
    <source>
        <dbReference type="ARBA" id="ARBA00022771"/>
    </source>
</evidence>
<name>A0A9P6KZM1_9MICR</name>
<keyword evidence="6 11" id="KW-0863">Zinc-finger</keyword>
<evidence type="ECO:0000256" key="3">
    <source>
        <dbReference type="ARBA" id="ARBA00009446"/>
    </source>
</evidence>
<dbReference type="GO" id="GO:0003677">
    <property type="term" value="F:DNA binding"/>
    <property type="evidence" value="ECO:0007669"/>
    <property type="project" value="UniProtKB-KW"/>
</dbReference>
<dbReference type="AlphaFoldDB" id="A0A9P6KZM1"/>
<comment type="similarity">
    <text evidence="3 12">Belongs to the type IA topoisomerase family.</text>
</comment>
<evidence type="ECO:0000256" key="4">
    <source>
        <dbReference type="ARBA" id="ARBA00012891"/>
    </source>
</evidence>
<dbReference type="SMART" id="SM00436">
    <property type="entry name" value="TOP1Bc"/>
    <property type="match status" value="1"/>
</dbReference>
<dbReference type="SMART" id="SM00493">
    <property type="entry name" value="TOPRIM"/>
    <property type="match status" value="1"/>
</dbReference>
<feature type="domain" description="Toprim" evidence="14">
    <location>
        <begin position="2"/>
        <end position="139"/>
    </location>
</feature>
<evidence type="ECO:0000259" key="14">
    <source>
        <dbReference type="PROSITE" id="PS50880"/>
    </source>
</evidence>
<feature type="domain" description="GRF-type" evidence="15">
    <location>
        <begin position="736"/>
        <end position="776"/>
    </location>
</feature>
<protein>
    <recommendedName>
        <fullName evidence="4 12">DNA topoisomerase</fullName>
        <ecNumber evidence="4 12">5.6.2.1</ecNumber>
    </recommendedName>
</protein>
<dbReference type="InterPro" id="IPR003602">
    <property type="entry name" value="Topo_IA_DNA-bd_dom"/>
</dbReference>
<evidence type="ECO:0000256" key="8">
    <source>
        <dbReference type="ARBA" id="ARBA00023029"/>
    </source>
</evidence>
<evidence type="ECO:0000259" key="16">
    <source>
        <dbReference type="PROSITE" id="PS52039"/>
    </source>
</evidence>
<comment type="caution">
    <text evidence="17">The sequence shown here is derived from an EMBL/GenBank/DDBJ whole genome shotgun (WGS) entry which is preliminary data.</text>
</comment>
<dbReference type="EMBL" id="SBJO01000085">
    <property type="protein sequence ID" value="KAF9763260.1"/>
    <property type="molecule type" value="Genomic_DNA"/>
</dbReference>
<dbReference type="InterPro" id="IPR003601">
    <property type="entry name" value="Topo_IA_2"/>
</dbReference>
<evidence type="ECO:0000256" key="12">
    <source>
        <dbReference type="RuleBase" id="RU362092"/>
    </source>
</evidence>
<dbReference type="GO" id="GO:0005634">
    <property type="term" value="C:nucleus"/>
    <property type="evidence" value="ECO:0007669"/>
    <property type="project" value="TreeGrafter"/>
</dbReference>
<feature type="domain" description="GRF-type" evidence="15">
    <location>
        <begin position="693"/>
        <end position="733"/>
    </location>
</feature>
<keyword evidence="8 12" id="KW-0799">Topoisomerase</keyword>
<dbReference type="InterPro" id="IPR013826">
    <property type="entry name" value="Topo_IA_cen_sub3"/>
</dbReference>
<dbReference type="GO" id="GO:0003917">
    <property type="term" value="F:DNA topoisomerase type I (single strand cut, ATP-independent) activity"/>
    <property type="evidence" value="ECO:0007669"/>
    <property type="project" value="UniProtKB-EC"/>
</dbReference>
<dbReference type="InterPro" id="IPR023405">
    <property type="entry name" value="Topo_IA_core_domain"/>
</dbReference>
<dbReference type="GO" id="GO:0031422">
    <property type="term" value="C:RecQ family helicase-topoisomerase III complex"/>
    <property type="evidence" value="ECO:0007669"/>
    <property type="project" value="TreeGrafter"/>
</dbReference>
<gene>
    <name evidence="17" type="primary">top3</name>
    <name evidence="17" type="ORF">NGRA_1391</name>
</gene>
<dbReference type="FunFam" id="1.10.290.10:FF:000003">
    <property type="entry name" value="DNA topoisomerase"/>
    <property type="match status" value="1"/>
</dbReference>